<sequence length="90" mass="10391">MPNAISRQIRAQDFLALTDQELRTKYPDNEEIRLCLEHIDRARMLIKSPEDEREQTINDLKRRLALNLAQGLPPVFPPELLAPSRQSVAD</sequence>
<dbReference type="OrthoDB" id="9973058at2"/>
<dbReference type="PATRIC" id="fig|626887.3.peg.727"/>
<accession>N6X6P7</accession>
<comment type="caution">
    <text evidence="1">The sequence shown here is derived from an EMBL/GenBank/DDBJ whole genome shotgun (WGS) entry which is preliminary data.</text>
</comment>
<dbReference type="RefSeq" id="WP_004583288.1">
    <property type="nucleotide sequence ID" value="NZ_AP028878.1"/>
</dbReference>
<dbReference type="EMBL" id="APLQ01000010">
    <property type="protein sequence ID" value="ENO16778.1"/>
    <property type="molecule type" value="Genomic_DNA"/>
</dbReference>
<dbReference type="AlphaFoldDB" id="N6X6P7"/>
<keyword evidence="2" id="KW-1185">Reference proteome</keyword>
<dbReference type="Proteomes" id="UP000013165">
    <property type="component" value="Unassembled WGS sequence"/>
</dbReference>
<dbReference type="HOGENOM" id="CLU_2437357_0_0_6"/>
<evidence type="ECO:0000313" key="1">
    <source>
        <dbReference type="EMBL" id="ENO16778.1"/>
    </source>
</evidence>
<gene>
    <name evidence="1" type="ORF">J057_03700</name>
</gene>
<proteinExistence type="predicted"/>
<organism evidence="1 2">
    <name type="scientific">Marinobacter nanhaiticus D15-8W</name>
    <dbReference type="NCBI Taxonomy" id="626887"/>
    <lineage>
        <taxon>Bacteria</taxon>
        <taxon>Pseudomonadati</taxon>
        <taxon>Pseudomonadota</taxon>
        <taxon>Gammaproteobacteria</taxon>
        <taxon>Pseudomonadales</taxon>
        <taxon>Marinobacteraceae</taxon>
        <taxon>Marinobacter</taxon>
    </lineage>
</organism>
<name>N6X6P7_9GAMM</name>
<protein>
    <submittedName>
        <fullName evidence="1">Uncharacterized protein</fullName>
    </submittedName>
</protein>
<evidence type="ECO:0000313" key="2">
    <source>
        <dbReference type="Proteomes" id="UP000013165"/>
    </source>
</evidence>
<reference evidence="1 2" key="1">
    <citation type="journal article" date="2013" name="Genome Announc.">
        <title>Genome Sequence of the Polycyclic Aromatic Hydrocarbon-Degrading Bacterium Strain Marinobacter nanhaiticus D15-8WT.</title>
        <authorList>
            <person name="Cui Z."/>
            <person name="Gao W."/>
            <person name="Li Q."/>
            <person name="Xu G."/>
            <person name="Zheng L."/>
        </authorList>
    </citation>
    <scope>NUCLEOTIDE SEQUENCE [LARGE SCALE GENOMIC DNA]</scope>
    <source>
        <strain evidence="1 2">D15-8W</strain>
    </source>
</reference>